<reference evidence="1 2" key="2">
    <citation type="journal article" date="2009" name="PLoS ONE">
        <title>An integrated genetic and cytogenetic map of the cucumber genome.</title>
        <authorList>
            <person name="Ren Y."/>
            <person name="Zhang Z."/>
            <person name="Liu J."/>
            <person name="Staub J.E."/>
            <person name="Han Y."/>
            <person name="Cheng Z."/>
            <person name="Li X."/>
            <person name="Lu J."/>
            <person name="Miao H."/>
            <person name="Kang H."/>
            <person name="Xie B."/>
            <person name="Gu X."/>
            <person name="Wang X."/>
            <person name="Du Y."/>
            <person name="Jin W."/>
            <person name="Huang S."/>
        </authorList>
    </citation>
    <scope>NUCLEOTIDE SEQUENCE [LARGE SCALE GENOMIC DNA]</scope>
    <source>
        <strain evidence="2">cv. 9930</strain>
    </source>
</reference>
<proteinExistence type="predicted"/>
<organism evidence="1 2">
    <name type="scientific">Cucumis sativus</name>
    <name type="common">Cucumber</name>
    <dbReference type="NCBI Taxonomy" id="3659"/>
    <lineage>
        <taxon>Eukaryota</taxon>
        <taxon>Viridiplantae</taxon>
        <taxon>Streptophyta</taxon>
        <taxon>Embryophyta</taxon>
        <taxon>Tracheophyta</taxon>
        <taxon>Spermatophyta</taxon>
        <taxon>Magnoliopsida</taxon>
        <taxon>eudicotyledons</taxon>
        <taxon>Gunneridae</taxon>
        <taxon>Pentapetalae</taxon>
        <taxon>rosids</taxon>
        <taxon>fabids</taxon>
        <taxon>Cucurbitales</taxon>
        <taxon>Cucurbitaceae</taxon>
        <taxon>Benincaseae</taxon>
        <taxon>Cucumis</taxon>
    </lineage>
</organism>
<name>A0A0A0LW00_CUCSA</name>
<reference evidence="1 2" key="3">
    <citation type="journal article" date="2010" name="BMC Genomics">
        <title>Transcriptome sequencing and comparative analysis of cucumber flowers with different sex types.</title>
        <authorList>
            <person name="Guo S."/>
            <person name="Zheng Y."/>
            <person name="Joung J.G."/>
            <person name="Liu S."/>
            <person name="Zhang Z."/>
            <person name="Crasta O.R."/>
            <person name="Sobral B.W."/>
            <person name="Xu Y."/>
            <person name="Huang S."/>
            <person name="Fei Z."/>
        </authorList>
    </citation>
    <scope>NUCLEOTIDE SEQUENCE [LARGE SCALE GENOMIC DNA]</scope>
    <source>
        <strain evidence="2">cv. 9930</strain>
    </source>
</reference>
<protein>
    <submittedName>
        <fullName evidence="1">Uncharacterized protein</fullName>
    </submittedName>
</protein>
<dbReference type="Proteomes" id="UP000029981">
    <property type="component" value="Chromosome 1"/>
</dbReference>
<evidence type="ECO:0000313" key="2">
    <source>
        <dbReference type="Proteomes" id="UP000029981"/>
    </source>
</evidence>
<gene>
    <name evidence="1" type="ORF">Csa_1G248130</name>
</gene>
<dbReference type="AlphaFoldDB" id="A0A0A0LW00"/>
<keyword evidence="2" id="KW-1185">Reference proteome</keyword>
<dbReference type="EMBL" id="CM002922">
    <property type="protein sequence ID" value="KGN65149.1"/>
    <property type="molecule type" value="Genomic_DNA"/>
</dbReference>
<evidence type="ECO:0000313" key="1">
    <source>
        <dbReference type="EMBL" id="KGN65149.1"/>
    </source>
</evidence>
<reference evidence="1 2" key="1">
    <citation type="journal article" date="2009" name="Nat. Genet.">
        <title>The genome of the cucumber, Cucumis sativus L.</title>
        <authorList>
            <person name="Huang S."/>
            <person name="Li R."/>
            <person name="Zhang Z."/>
            <person name="Li L."/>
            <person name="Gu X."/>
            <person name="Fan W."/>
            <person name="Lucas W.J."/>
            <person name="Wang X."/>
            <person name="Xie B."/>
            <person name="Ni P."/>
            <person name="Ren Y."/>
            <person name="Zhu H."/>
            <person name="Li J."/>
            <person name="Lin K."/>
            <person name="Jin W."/>
            <person name="Fei Z."/>
            <person name="Li G."/>
            <person name="Staub J."/>
            <person name="Kilian A."/>
            <person name="van der Vossen E.A."/>
            <person name="Wu Y."/>
            <person name="Guo J."/>
            <person name="He J."/>
            <person name="Jia Z."/>
            <person name="Ren Y."/>
            <person name="Tian G."/>
            <person name="Lu Y."/>
            <person name="Ruan J."/>
            <person name="Qian W."/>
            <person name="Wang M."/>
            <person name="Huang Q."/>
            <person name="Li B."/>
            <person name="Xuan Z."/>
            <person name="Cao J."/>
            <person name="Asan"/>
            <person name="Wu Z."/>
            <person name="Zhang J."/>
            <person name="Cai Q."/>
            <person name="Bai Y."/>
            <person name="Zhao B."/>
            <person name="Han Y."/>
            <person name="Li Y."/>
            <person name="Li X."/>
            <person name="Wang S."/>
            <person name="Shi Q."/>
            <person name="Liu S."/>
            <person name="Cho W.K."/>
            <person name="Kim J.Y."/>
            <person name="Xu Y."/>
            <person name="Heller-Uszynska K."/>
            <person name="Miao H."/>
            <person name="Cheng Z."/>
            <person name="Zhang S."/>
            <person name="Wu J."/>
            <person name="Yang Y."/>
            <person name="Kang H."/>
            <person name="Li M."/>
            <person name="Liang H."/>
            <person name="Ren X."/>
            <person name="Shi Z."/>
            <person name="Wen M."/>
            <person name="Jian M."/>
            <person name="Yang H."/>
            <person name="Zhang G."/>
            <person name="Yang Z."/>
            <person name="Chen R."/>
            <person name="Liu S."/>
            <person name="Li J."/>
            <person name="Ma L."/>
            <person name="Liu H."/>
            <person name="Zhou Y."/>
            <person name="Zhao J."/>
            <person name="Fang X."/>
            <person name="Li G."/>
            <person name="Fang L."/>
            <person name="Li Y."/>
            <person name="Liu D."/>
            <person name="Zheng H."/>
            <person name="Zhang Y."/>
            <person name="Qin N."/>
            <person name="Li Z."/>
            <person name="Yang G."/>
            <person name="Yang S."/>
            <person name="Bolund L."/>
            <person name="Kristiansen K."/>
            <person name="Zheng H."/>
            <person name="Li S."/>
            <person name="Zhang X."/>
            <person name="Yang H."/>
            <person name="Wang J."/>
            <person name="Sun R."/>
            <person name="Zhang B."/>
            <person name="Jiang S."/>
            <person name="Wang J."/>
            <person name="Du Y."/>
            <person name="Li S."/>
        </authorList>
    </citation>
    <scope>NUCLEOTIDE SEQUENCE [LARGE SCALE GENOMIC DNA]</scope>
    <source>
        <strain evidence="2">cv. 9930</strain>
    </source>
</reference>
<accession>A0A0A0LW00</accession>
<sequence>MATSNNVASFQVMPAPCRLSFKPMYTTTLVIPYCRRVDQKLVKHFFRRSDLTSKLAYCRCVDFVDESCVSQTFMPPTFCSDLRHANHIAGTNVPFCISVAFTDT</sequence>
<dbReference type="Gramene" id="KGN65149">
    <property type="protein sequence ID" value="KGN65149"/>
    <property type="gene ID" value="Csa_1G248130"/>
</dbReference>
<reference evidence="1 2" key="4">
    <citation type="journal article" date="2011" name="BMC Genomics">
        <title>RNA-Seq improves annotation of protein-coding genes in the cucumber genome.</title>
        <authorList>
            <person name="Li Z."/>
            <person name="Zhang Z."/>
            <person name="Yan P."/>
            <person name="Huang S."/>
            <person name="Fei Z."/>
            <person name="Lin K."/>
        </authorList>
    </citation>
    <scope>NUCLEOTIDE SEQUENCE [LARGE SCALE GENOMIC DNA]</scope>
    <source>
        <strain evidence="2">cv. 9930</strain>
    </source>
</reference>